<evidence type="ECO:0000313" key="1">
    <source>
        <dbReference type="EMBL" id="ORX62984.1"/>
    </source>
</evidence>
<dbReference type="EMBL" id="MCGT01000001">
    <property type="protein sequence ID" value="ORX62984.1"/>
    <property type="molecule type" value="Genomic_DNA"/>
</dbReference>
<reference evidence="1 2" key="1">
    <citation type="submission" date="2016-07" db="EMBL/GenBank/DDBJ databases">
        <title>Pervasive Adenine N6-methylation of Active Genes in Fungi.</title>
        <authorList>
            <consortium name="DOE Joint Genome Institute"/>
            <person name="Mondo S.J."/>
            <person name="Dannebaum R.O."/>
            <person name="Kuo R.C."/>
            <person name="Labutti K."/>
            <person name="Haridas S."/>
            <person name="Kuo A."/>
            <person name="Salamov A."/>
            <person name="Ahrendt S.R."/>
            <person name="Lipzen A."/>
            <person name="Sullivan W."/>
            <person name="Andreopoulos W.B."/>
            <person name="Clum A."/>
            <person name="Lindquist E."/>
            <person name="Daum C."/>
            <person name="Ramamoorthy G.K."/>
            <person name="Gryganskyi A."/>
            <person name="Culley D."/>
            <person name="Magnuson J.K."/>
            <person name="James T.Y."/>
            <person name="O'Malley M.A."/>
            <person name="Stajich J.E."/>
            <person name="Spatafora J.W."/>
            <person name="Visel A."/>
            <person name="Grigoriev I.V."/>
        </authorList>
    </citation>
    <scope>NUCLEOTIDE SEQUENCE [LARGE SCALE GENOMIC DNA]</scope>
    <source>
        <strain evidence="1 2">NRRL 3301</strain>
    </source>
</reference>
<proteinExistence type="predicted"/>
<keyword evidence="2" id="KW-1185">Reference proteome</keyword>
<comment type="caution">
    <text evidence="1">The sequence shown here is derived from an EMBL/GenBank/DDBJ whole genome shotgun (WGS) entry which is preliminary data.</text>
</comment>
<dbReference type="Proteomes" id="UP000242146">
    <property type="component" value="Unassembled WGS sequence"/>
</dbReference>
<protein>
    <submittedName>
        <fullName evidence="1">Uncharacterized protein</fullName>
    </submittedName>
</protein>
<sequence length="108" mass="12205">MANEDKNGKDHRRDLQAHEFHSCRLDHSYLQHYVQHLFALQAISTPSLYARTLKRETCYTIDVRSVSNILEALPLPPLVTLSAFLSGRHRSLASRPLNQGLPITASVV</sequence>
<organism evidence="1 2">
    <name type="scientific">Hesseltinella vesiculosa</name>
    <dbReference type="NCBI Taxonomy" id="101127"/>
    <lineage>
        <taxon>Eukaryota</taxon>
        <taxon>Fungi</taxon>
        <taxon>Fungi incertae sedis</taxon>
        <taxon>Mucoromycota</taxon>
        <taxon>Mucoromycotina</taxon>
        <taxon>Mucoromycetes</taxon>
        <taxon>Mucorales</taxon>
        <taxon>Cunninghamellaceae</taxon>
        <taxon>Hesseltinella</taxon>
    </lineage>
</organism>
<dbReference type="AlphaFoldDB" id="A0A1X2GZ88"/>
<gene>
    <name evidence="1" type="ORF">DM01DRAFT_1331083</name>
</gene>
<accession>A0A1X2GZ88</accession>
<evidence type="ECO:0000313" key="2">
    <source>
        <dbReference type="Proteomes" id="UP000242146"/>
    </source>
</evidence>
<name>A0A1X2GZ88_9FUNG</name>